<sequence>MLSWRLAERHAGHRERSIPARSTFKLHRHTDALREAPDSRHDDARARPRAAGTLALVARQVSEETCLL</sequence>
<protein>
    <submittedName>
        <fullName evidence="1">Uncharacterized protein</fullName>
    </submittedName>
</protein>
<accession>A0A193QL24</accession>
<evidence type="ECO:0000313" key="1">
    <source>
        <dbReference type="EMBL" id="CRL45625.1"/>
    </source>
</evidence>
<reference evidence="1 2" key="1">
    <citation type="submission" date="2015-05" db="EMBL/GenBank/DDBJ databases">
        <authorList>
            <person name="Goodhead I."/>
        </authorList>
    </citation>
    <scope>NUCLEOTIDE SEQUENCE [LARGE SCALE GENOMIC DNA]</scope>
    <source>
        <strain evidence="2">morsitans</strain>
    </source>
</reference>
<dbReference type="EMBL" id="LN854557">
    <property type="protein sequence ID" value="CRL45625.1"/>
    <property type="molecule type" value="Genomic_DNA"/>
</dbReference>
<evidence type="ECO:0000313" key="2">
    <source>
        <dbReference type="Proteomes" id="UP000245838"/>
    </source>
</evidence>
<dbReference type="Proteomes" id="UP000245838">
    <property type="component" value="Chromosome sggmmb4_Chromosome"/>
</dbReference>
<organism evidence="1 2">
    <name type="scientific">Sodalis glossinidius (strain morsitans)</name>
    <dbReference type="NCBI Taxonomy" id="343509"/>
    <lineage>
        <taxon>Bacteria</taxon>
        <taxon>Pseudomonadati</taxon>
        <taxon>Pseudomonadota</taxon>
        <taxon>Gammaproteobacteria</taxon>
        <taxon>Enterobacterales</taxon>
        <taxon>Bruguierivoracaceae</taxon>
        <taxon>Sodalis</taxon>
    </lineage>
</organism>
<gene>
    <name evidence="1" type="ORF">SGGMMB4_03517</name>
</gene>
<dbReference type="AlphaFoldDB" id="A0A193QL24"/>
<name>A0A193QL24_SODGM</name>
<proteinExistence type="predicted"/>